<organism evidence="1 2">
    <name type="scientific">Aromia moschata</name>
    <dbReference type="NCBI Taxonomy" id="1265417"/>
    <lineage>
        <taxon>Eukaryota</taxon>
        <taxon>Metazoa</taxon>
        <taxon>Ecdysozoa</taxon>
        <taxon>Arthropoda</taxon>
        <taxon>Hexapoda</taxon>
        <taxon>Insecta</taxon>
        <taxon>Pterygota</taxon>
        <taxon>Neoptera</taxon>
        <taxon>Endopterygota</taxon>
        <taxon>Coleoptera</taxon>
        <taxon>Polyphaga</taxon>
        <taxon>Cucujiformia</taxon>
        <taxon>Chrysomeloidea</taxon>
        <taxon>Cerambycidae</taxon>
        <taxon>Cerambycinae</taxon>
        <taxon>Callichromatini</taxon>
        <taxon>Aromia</taxon>
    </lineage>
</organism>
<dbReference type="AlphaFoldDB" id="A0AAV8Z313"/>
<accession>A0AAV8Z313</accession>
<name>A0AAV8Z313_9CUCU</name>
<proteinExistence type="predicted"/>
<comment type="caution">
    <text evidence="1">The sequence shown here is derived from an EMBL/GenBank/DDBJ whole genome shotgun (WGS) entry which is preliminary data.</text>
</comment>
<evidence type="ECO:0000313" key="1">
    <source>
        <dbReference type="EMBL" id="KAJ8957655.1"/>
    </source>
</evidence>
<dbReference type="EMBL" id="JAPWTK010000021">
    <property type="protein sequence ID" value="KAJ8957655.1"/>
    <property type="molecule type" value="Genomic_DNA"/>
</dbReference>
<dbReference type="Proteomes" id="UP001162162">
    <property type="component" value="Unassembled WGS sequence"/>
</dbReference>
<evidence type="ECO:0000313" key="2">
    <source>
        <dbReference type="Proteomes" id="UP001162162"/>
    </source>
</evidence>
<reference evidence="1" key="1">
    <citation type="journal article" date="2023" name="Insect Mol. Biol.">
        <title>Genome sequencing provides insights into the evolution of gene families encoding plant cell wall-degrading enzymes in longhorned beetles.</title>
        <authorList>
            <person name="Shin N.R."/>
            <person name="Okamura Y."/>
            <person name="Kirsch R."/>
            <person name="Pauchet Y."/>
        </authorList>
    </citation>
    <scope>NUCLEOTIDE SEQUENCE</scope>
    <source>
        <strain evidence="1">AMC_N1</strain>
    </source>
</reference>
<keyword evidence="2" id="KW-1185">Reference proteome</keyword>
<sequence length="206" mass="23004">MESVEFQVAQNSVGVIKAIITVNVLGAYFAEIRSDCSEMTTRYIQLRGDDLRVTHRRRAGCPGSEYHSEPQKLMLGITYCVLTLNQVCEVSEPAVKIPLTLPPFDILILVAPYICVNQFIIHFNTDCYEDVYIKISTESLQILCLVLYAVRYPAPHRSERATGSSYSIVLYCSGGTCGGGTNQTKYYSQATDLLRGQEEENGRDLI</sequence>
<protein>
    <submittedName>
        <fullName evidence="1">Uncharacterized protein</fullName>
    </submittedName>
</protein>
<gene>
    <name evidence="1" type="ORF">NQ318_017547</name>
</gene>